<gene>
    <name evidence="4" type="primary">wbbL</name>
    <name evidence="4" type="ORF">PARHAE_03982</name>
</gene>
<dbReference type="InterPro" id="IPR029044">
    <property type="entry name" value="Nucleotide-diphossugar_trans"/>
</dbReference>
<dbReference type="GO" id="GO:0102096">
    <property type="term" value="F:decaprenyl-N-acetyl-alpha-D-glucosaminyl-pyrophosphate:dTDP-alpha-L-rhamnose rhamnosyltransferase activity"/>
    <property type="evidence" value="ECO:0007669"/>
    <property type="project" value="UniProtKB-EC"/>
</dbReference>
<evidence type="ECO:0000313" key="5">
    <source>
        <dbReference type="Proteomes" id="UP000270743"/>
    </source>
</evidence>
<evidence type="ECO:0000256" key="3">
    <source>
        <dbReference type="ARBA" id="ARBA00022679"/>
    </source>
</evidence>
<keyword evidence="5" id="KW-1185">Reference proteome</keyword>
<proteinExistence type="inferred from homology"/>
<comment type="similarity">
    <text evidence="1">Belongs to the glycosyltransferase 2 family.</text>
</comment>
<dbReference type="PANTHER" id="PTHR43179:SF12">
    <property type="entry name" value="GALACTOFURANOSYLTRANSFERASE GLFT2"/>
    <property type="match status" value="1"/>
</dbReference>
<evidence type="ECO:0000256" key="2">
    <source>
        <dbReference type="ARBA" id="ARBA00022676"/>
    </source>
</evidence>
<dbReference type="CDD" id="cd04186">
    <property type="entry name" value="GT_2_like_c"/>
    <property type="match status" value="1"/>
</dbReference>
<dbReference type="OrthoDB" id="9771846at2"/>
<dbReference type="PANTHER" id="PTHR43179">
    <property type="entry name" value="RHAMNOSYLTRANSFERASE WBBL"/>
    <property type="match status" value="1"/>
</dbReference>
<dbReference type="EMBL" id="UZWE01000079">
    <property type="protein sequence ID" value="VDS10763.1"/>
    <property type="molecule type" value="Genomic_DNA"/>
</dbReference>
<dbReference type="EC" id="2.4.1.289" evidence="4"/>
<dbReference type="RefSeq" id="WP_126156299.1">
    <property type="nucleotide sequence ID" value="NZ_UZWE01000079.1"/>
</dbReference>
<organism evidence="4 5">
    <name type="scientific">Paracoccus haematequi</name>
    <dbReference type="NCBI Taxonomy" id="2491866"/>
    <lineage>
        <taxon>Bacteria</taxon>
        <taxon>Pseudomonadati</taxon>
        <taxon>Pseudomonadota</taxon>
        <taxon>Alphaproteobacteria</taxon>
        <taxon>Rhodobacterales</taxon>
        <taxon>Paracoccaceae</taxon>
        <taxon>Paracoccus</taxon>
    </lineage>
</organism>
<accession>A0A447ITG0</accession>
<dbReference type="Pfam" id="PF13641">
    <property type="entry name" value="Glyco_tranf_2_3"/>
    <property type="match status" value="1"/>
</dbReference>
<keyword evidence="3 4" id="KW-0808">Transferase</keyword>
<protein>
    <submittedName>
        <fullName evidence="4">N-acetylglucosaminyl-diphospho-decaprenol L-rhamnosyltransferase</fullName>
        <ecNumber evidence="4">2.4.1.289</ecNumber>
    </submittedName>
</protein>
<dbReference type="AlphaFoldDB" id="A0A447ITG0"/>
<sequence length="320" mass="34568">MPSSVAVIVVNYGTADLAIAAVDSVLARDHGAHPVQVHLLDNASPGGDGAVLAEAHAARGWGARVTLWLEKENHGFGRGNNVVLRALWDSPAPPDYVFLLNPDAQLENDAIAILADRLDAEPQAAAAGAGIALPSGVPVSAAFRFPSARSEFVEAVNFGPLTRLFQDSKVALPADHSDGPVDWVSGAAVMMRLPVLRSLDGFDPDFFLYYEEVELMFRMRKSGHEVLYVPAARVRHAEGMATDVRSGPVRKAKPAYWYDSWRFYYLKTRGRSGAVAAGLAWMAGAGLNAPLAALRGHRLCAPKGFFRDFIRLVIRPLLFA</sequence>
<evidence type="ECO:0000313" key="4">
    <source>
        <dbReference type="EMBL" id="VDS10763.1"/>
    </source>
</evidence>
<keyword evidence="2 4" id="KW-0328">Glycosyltransferase</keyword>
<reference evidence="4 5" key="1">
    <citation type="submission" date="2018-12" db="EMBL/GenBank/DDBJ databases">
        <authorList>
            <person name="Criscuolo A."/>
        </authorList>
    </citation>
    <scope>NUCLEOTIDE SEQUENCE [LARGE SCALE GENOMIC DNA]</scope>
    <source>
        <strain evidence="4">ACIP1116241</strain>
    </source>
</reference>
<dbReference type="Proteomes" id="UP000270743">
    <property type="component" value="Unassembled WGS sequence"/>
</dbReference>
<dbReference type="Gene3D" id="3.90.550.10">
    <property type="entry name" value="Spore Coat Polysaccharide Biosynthesis Protein SpsA, Chain A"/>
    <property type="match status" value="1"/>
</dbReference>
<evidence type="ECO:0000256" key="1">
    <source>
        <dbReference type="ARBA" id="ARBA00006739"/>
    </source>
</evidence>
<name>A0A447ITG0_9RHOB</name>
<dbReference type="SUPFAM" id="SSF53448">
    <property type="entry name" value="Nucleotide-diphospho-sugar transferases"/>
    <property type="match status" value="1"/>
</dbReference>